<feature type="non-terminal residue" evidence="1">
    <location>
        <position position="1"/>
    </location>
</feature>
<dbReference type="InterPro" id="IPR029069">
    <property type="entry name" value="HotDog_dom_sf"/>
</dbReference>
<proteinExistence type="predicted"/>
<dbReference type="AlphaFoldDB" id="A0A931CVT6"/>
<accession>A0A931CVT6</accession>
<evidence type="ECO:0000313" key="2">
    <source>
        <dbReference type="Proteomes" id="UP000706172"/>
    </source>
</evidence>
<name>A0A931CVT6_9BACT</name>
<comment type="caution">
    <text evidence="1">The sequence shown here is derived from an EMBL/GenBank/DDBJ whole genome shotgun (WGS) entry which is preliminary data.</text>
</comment>
<dbReference type="EMBL" id="JACCQK010000521">
    <property type="protein sequence ID" value="MBG0779975.1"/>
    <property type="molecule type" value="Genomic_DNA"/>
</dbReference>
<protein>
    <submittedName>
        <fullName evidence="1">Acyl-CoA thioesterase</fullName>
    </submittedName>
</protein>
<dbReference type="Proteomes" id="UP000706172">
    <property type="component" value="Unassembled WGS sequence"/>
</dbReference>
<dbReference type="CDD" id="cd00586">
    <property type="entry name" value="4HBT"/>
    <property type="match status" value="1"/>
</dbReference>
<organism evidence="1 2">
    <name type="scientific">Desulfotignum balticum</name>
    <dbReference type="NCBI Taxonomy" id="115781"/>
    <lineage>
        <taxon>Bacteria</taxon>
        <taxon>Pseudomonadati</taxon>
        <taxon>Thermodesulfobacteriota</taxon>
        <taxon>Desulfobacteria</taxon>
        <taxon>Desulfobacterales</taxon>
        <taxon>Desulfobacteraceae</taxon>
        <taxon>Desulfotignum</taxon>
    </lineage>
</organism>
<sequence>LSRHLTHHNHILLFQKARQAYLAQFGYTEQNIEGLRMFVVEVRCTYKRELFHQDKIDIRCQMDEIKNKVFSMSYTIEREGTLCALGMSKSVCAEPGGKKAVSLPHPFVAKVRQYEGGERL</sequence>
<gene>
    <name evidence="1" type="ORF">H0S81_08625</name>
</gene>
<dbReference type="Gene3D" id="3.10.129.10">
    <property type="entry name" value="Hotdog Thioesterase"/>
    <property type="match status" value="1"/>
</dbReference>
<dbReference type="SUPFAM" id="SSF54637">
    <property type="entry name" value="Thioesterase/thiol ester dehydrase-isomerase"/>
    <property type="match status" value="1"/>
</dbReference>
<dbReference type="Pfam" id="PF13279">
    <property type="entry name" value="4HBT_2"/>
    <property type="match status" value="1"/>
</dbReference>
<reference evidence="1" key="1">
    <citation type="submission" date="2020-07" db="EMBL/GenBank/DDBJ databases">
        <title>Severe corrosion of carbon steel in oil field produced water can be linked to methanogenic archaea containing a special type of NiFe hydrogenase.</title>
        <authorList>
            <person name="Lahme S."/>
            <person name="Mand J."/>
            <person name="Longwell J."/>
            <person name="Smith R."/>
            <person name="Enning D."/>
        </authorList>
    </citation>
    <scope>NUCLEOTIDE SEQUENCE</scope>
    <source>
        <strain evidence="1">MIC098Bin6</strain>
    </source>
</reference>
<evidence type="ECO:0000313" key="1">
    <source>
        <dbReference type="EMBL" id="MBG0779975.1"/>
    </source>
</evidence>